<dbReference type="EMBL" id="WIUZ02000013">
    <property type="protein sequence ID" value="KAF9781795.1"/>
    <property type="molecule type" value="Genomic_DNA"/>
</dbReference>
<protein>
    <submittedName>
        <fullName evidence="2">Uncharacterized protein</fullName>
    </submittedName>
</protein>
<sequence length="105" mass="11729">MAAYGNAEAEVDVEYFPAVQILNERGDYSALMGVLPPWIRLLLKKFHWWYPKGSVFDCELSTSRKLSFISSSPPSSVATRSFSKSPRNGSALEGSLRKLVACRWA</sequence>
<organism evidence="2 3">
    <name type="scientific">Thelephora terrestris</name>
    <dbReference type="NCBI Taxonomy" id="56493"/>
    <lineage>
        <taxon>Eukaryota</taxon>
        <taxon>Fungi</taxon>
        <taxon>Dikarya</taxon>
        <taxon>Basidiomycota</taxon>
        <taxon>Agaricomycotina</taxon>
        <taxon>Agaricomycetes</taxon>
        <taxon>Thelephorales</taxon>
        <taxon>Thelephoraceae</taxon>
        <taxon>Thelephora</taxon>
    </lineage>
</organism>
<feature type="region of interest" description="Disordered" evidence="1">
    <location>
        <begin position="69"/>
        <end position="90"/>
    </location>
</feature>
<evidence type="ECO:0000313" key="2">
    <source>
        <dbReference type="EMBL" id="KAF9781795.1"/>
    </source>
</evidence>
<feature type="compositionally biased region" description="Low complexity" evidence="1">
    <location>
        <begin position="69"/>
        <end position="83"/>
    </location>
</feature>
<reference evidence="2" key="2">
    <citation type="submission" date="2020-11" db="EMBL/GenBank/DDBJ databases">
        <authorList>
            <consortium name="DOE Joint Genome Institute"/>
            <person name="Kuo A."/>
            <person name="Miyauchi S."/>
            <person name="Kiss E."/>
            <person name="Drula E."/>
            <person name="Kohler A."/>
            <person name="Sanchez-Garcia M."/>
            <person name="Andreopoulos B."/>
            <person name="Barry K.W."/>
            <person name="Bonito G."/>
            <person name="Buee M."/>
            <person name="Carver A."/>
            <person name="Chen C."/>
            <person name="Cichocki N."/>
            <person name="Clum A."/>
            <person name="Culley D."/>
            <person name="Crous P.W."/>
            <person name="Fauchery L."/>
            <person name="Girlanda M."/>
            <person name="Hayes R."/>
            <person name="Keri Z."/>
            <person name="Labutti K."/>
            <person name="Lipzen A."/>
            <person name="Lombard V."/>
            <person name="Magnuson J."/>
            <person name="Maillard F."/>
            <person name="Morin E."/>
            <person name="Murat C."/>
            <person name="Nolan M."/>
            <person name="Ohm R."/>
            <person name="Pangilinan J."/>
            <person name="Pereira M."/>
            <person name="Perotto S."/>
            <person name="Peter M."/>
            <person name="Riley R."/>
            <person name="Sitrit Y."/>
            <person name="Stielow B."/>
            <person name="Szollosi G."/>
            <person name="Zifcakova L."/>
            <person name="Stursova M."/>
            <person name="Spatafora J.W."/>
            <person name="Tedersoo L."/>
            <person name="Vaario L.-M."/>
            <person name="Yamada A."/>
            <person name="Yan M."/>
            <person name="Wang P."/>
            <person name="Xu J."/>
            <person name="Bruns T."/>
            <person name="Baldrian P."/>
            <person name="Vilgalys R."/>
            <person name="Henrissat B."/>
            <person name="Grigoriev I.V."/>
            <person name="Hibbett D."/>
            <person name="Nagy L.G."/>
            <person name="Martin F.M."/>
        </authorList>
    </citation>
    <scope>NUCLEOTIDE SEQUENCE</scope>
    <source>
        <strain evidence="2">UH-Tt-Lm1</strain>
    </source>
</reference>
<evidence type="ECO:0000256" key="1">
    <source>
        <dbReference type="SAM" id="MobiDB-lite"/>
    </source>
</evidence>
<proteinExistence type="predicted"/>
<keyword evidence="3" id="KW-1185">Reference proteome</keyword>
<reference evidence="2" key="1">
    <citation type="journal article" date="2020" name="Nat. Commun.">
        <title>Large-scale genome sequencing of mycorrhizal fungi provides insights into the early evolution of symbiotic traits.</title>
        <authorList>
            <person name="Miyauchi S."/>
            <person name="Kiss E."/>
            <person name="Kuo A."/>
            <person name="Drula E."/>
            <person name="Kohler A."/>
            <person name="Sanchez-Garcia M."/>
            <person name="Morin E."/>
            <person name="Andreopoulos B."/>
            <person name="Barry K.W."/>
            <person name="Bonito G."/>
            <person name="Buee M."/>
            <person name="Carver A."/>
            <person name="Chen C."/>
            <person name="Cichocki N."/>
            <person name="Clum A."/>
            <person name="Culley D."/>
            <person name="Crous P.W."/>
            <person name="Fauchery L."/>
            <person name="Girlanda M."/>
            <person name="Hayes R.D."/>
            <person name="Keri Z."/>
            <person name="LaButti K."/>
            <person name="Lipzen A."/>
            <person name="Lombard V."/>
            <person name="Magnuson J."/>
            <person name="Maillard F."/>
            <person name="Murat C."/>
            <person name="Nolan M."/>
            <person name="Ohm R.A."/>
            <person name="Pangilinan J."/>
            <person name="Pereira M.F."/>
            <person name="Perotto S."/>
            <person name="Peter M."/>
            <person name="Pfister S."/>
            <person name="Riley R."/>
            <person name="Sitrit Y."/>
            <person name="Stielow J.B."/>
            <person name="Szollosi G."/>
            <person name="Zifcakova L."/>
            <person name="Stursova M."/>
            <person name="Spatafora J.W."/>
            <person name="Tedersoo L."/>
            <person name="Vaario L.M."/>
            <person name="Yamada A."/>
            <person name="Yan M."/>
            <person name="Wang P."/>
            <person name="Xu J."/>
            <person name="Bruns T."/>
            <person name="Baldrian P."/>
            <person name="Vilgalys R."/>
            <person name="Dunand C."/>
            <person name="Henrissat B."/>
            <person name="Grigoriev I.V."/>
            <person name="Hibbett D."/>
            <person name="Nagy L.G."/>
            <person name="Martin F.M."/>
        </authorList>
    </citation>
    <scope>NUCLEOTIDE SEQUENCE</scope>
    <source>
        <strain evidence="2">UH-Tt-Lm1</strain>
    </source>
</reference>
<evidence type="ECO:0000313" key="3">
    <source>
        <dbReference type="Proteomes" id="UP000736335"/>
    </source>
</evidence>
<dbReference type="OrthoDB" id="1470350at2759"/>
<dbReference type="AlphaFoldDB" id="A0A9P6H8L8"/>
<comment type="caution">
    <text evidence="2">The sequence shown here is derived from an EMBL/GenBank/DDBJ whole genome shotgun (WGS) entry which is preliminary data.</text>
</comment>
<accession>A0A9P6H8L8</accession>
<gene>
    <name evidence="2" type="ORF">BJ322DRAFT_246261</name>
</gene>
<name>A0A9P6H8L8_9AGAM</name>
<dbReference type="Proteomes" id="UP000736335">
    <property type="component" value="Unassembled WGS sequence"/>
</dbReference>